<comment type="similarity">
    <text evidence="2 9">Belongs to the uroporphyrinogen-III synthase family.</text>
</comment>
<protein>
    <recommendedName>
        <fullName evidence="7 9">Uroporphyrinogen-III synthase</fullName>
        <ecNumber evidence="3 9">4.2.1.75</ecNumber>
    </recommendedName>
</protein>
<dbReference type="InterPro" id="IPR036108">
    <property type="entry name" value="4pyrrol_syn_uPrphyn_synt_sf"/>
</dbReference>
<dbReference type="EC" id="4.2.1.75" evidence="3 9"/>
<dbReference type="UniPathway" id="UPA00251">
    <property type="reaction ID" value="UER00320"/>
</dbReference>
<evidence type="ECO:0000256" key="4">
    <source>
        <dbReference type="ARBA" id="ARBA00023239"/>
    </source>
</evidence>
<proteinExistence type="inferred from homology"/>
<name>A0A4R8IRT0_9GAMM</name>
<evidence type="ECO:0000313" key="11">
    <source>
        <dbReference type="EMBL" id="TDY03741.1"/>
    </source>
</evidence>
<dbReference type="SUPFAM" id="SSF69618">
    <property type="entry name" value="HemD-like"/>
    <property type="match status" value="1"/>
</dbReference>
<dbReference type="OrthoDB" id="9787650at2"/>
<evidence type="ECO:0000313" key="12">
    <source>
        <dbReference type="Proteomes" id="UP000294914"/>
    </source>
</evidence>
<accession>A0A4R8IRT0</accession>
<comment type="pathway">
    <text evidence="1 9">Porphyrin-containing compound metabolism; protoporphyrin-IX biosynthesis; coproporphyrinogen-III from 5-aminolevulinate: step 3/4.</text>
</comment>
<keyword evidence="12" id="KW-1185">Reference proteome</keyword>
<dbReference type="AlphaFoldDB" id="A0A4R8IRT0"/>
<dbReference type="PANTHER" id="PTHR38042">
    <property type="entry name" value="UROPORPHYRINOGEN-III SYNTHASE, CHLOROPLASTIC"/>
    <property type="match status" value="1"/>
</dbReference>
<evidence type="ECO:0000256" key="9">
    <source>
        <dbReference type="RuleBase" id="RU366031"/>
    </source>
</evidence>
<gene>
    <name evidence="11" type="ORF">EDC23_0110</name>
</gene>
<evidence type="ECO:0000256" key="2">
    <source>
        <dbReference type="ARBA" id="ARBA00008133"/>
    </source>
</evidence>
<dbReference type="InterPro" id="IPR039793">
    <property type="entry name" value="UROS/Hem4"/>
</dbReference>
<evidence type="ECO:0000256" key="5">
    <source>
        <dbReference type="ARBA" id="ARBA00023244"/>
    </source>
</evidence>
<keyword evidence="5 9" id="KW-0627">Porphyrin biosynthesis</keyword>
<keyword evidence="4 9" id="KW-0456">Lyase</keyword>
<evidence type="ECO:0000256" key="7">
    <source>
        <dbReference type="ARBA" id="ARBA00040167"/>
    </source>
</evidence>
<evidence type="ECO:0000256" key="1">
    <source>
        <dbReference type="ARBA" id="ARBA00004772"/>
    </source>
</evidence>
<dbReference type="EMBL" id="SOQX01000001">
    <property type="protein sequence ID" value="TDY03741.1"/>
    <property type="molecule type" value="Genomic_DNA"/>
</dbReference>
<dbReference type="Gene3D" id="3.40.50.10090">
    <property type="match status" value="2"/>
</dbReference>
<comment type="function">
    <text evidence="6 9">Catalyzes cyclization of the linear tetrapyrrole, hydroxymethylbilane, to the macrocyclic uroporphyrinogen III.</text>
</comment>
<comment type="caution">
    <text evidence="11">The sequence shown here is derived from an EMBL/GenBank/DDBJ whole genome shotgun (WGS) entry which is preliminary data.</text>
</comment>
<dbReference type="CDD" id="cd06578">
    <property type="entry name" value="HemD"/>
    <property type="match status" value="1"/>
</dbReference>
<evidence type="ECO:0000256" key="3">
    <source>
        <dbReference type="ARBA" id="ARBA00013109"/>
    </source>
</evidence>
<dbReference type="GO" id="GO:0006782">
    <property type="term" value="P:protoporphyrinogen IX biosynthetic process"/>
    <property type="evidence" value="ECO:0007669"/>
    <property type="project" value="UniProtKB-UniRule"/>
</dbReference>
<dbReference type="GO" id="GO:0006780">
    <property type="term" value="P:uroporphyrinogen III biosynthetic process"/>
    <property type="evidence" value="ECO:0007669"/>
    <property type="project" value="UniProtKB-UniRule"/>
</dbReference>
<reference evidence="11 12" key="1">
    <citation type="submission" date="2019-03" db="EMBL/GenBank/DDBJ databases">
        <title>Genomic Encyclopedia of Type Strains, Phase IV (KMG-IV): sequencing the most valuable type-strain genomes for metagenomic binning, comparative biology and taxonomic classification.</title>
        <authorList>
            <person name="Goeker M."/>
        </authorList>
    </citation>
    <scope>NUCLEOTIDE SEQUENCE [LARGE SCALE GENOMIC DNA]</scope>
    <source>
        <strain evidence="11 12">DSM 16326</strain>
    </source>
</reference>
<dbReference type="GO" id="GO:0004852">
    <property type="term" value="F:uroporphyrinogen-III synthase activity"/>
    <property type="evidence" value="ECO:0007669"/>
    <property type="project" value="UniProtKB-UniRule"/>
</dbReference>
<evidence type="ECO:0000259" key="10">
    <source>
        <dbReference type="Pfam" id="PF02602"/>
    </source>
</evidence>
<dbReference type="PANTHER" id="PTHR38042:SF1">
    <property type="entry name" value="UROPORPHYRINOGEN-III SYNTHASE, CHLOROPLASTIC"/>
    <property type="match status" value="1"/>
</dbReference>
<dbReference type="Proteomes" id="UP000294914">
    <property type="component" value="Unassembled WGS sequence"/>
</dbReference>
<sequence>MGCDLAGLRVVVTRPAEQATALQERITQAGGRALLFPLLAIAGPADPARLRPLLAGLSDTDLLIFVSPNAVRYGLEQLAAYGGLPAGSRLACVGLGTARALEQRAGRPPDLLPAGGYDSEALLALPALQQVDGQRVVIFRGQGGREQLAETLRARGAQVEYAEVYRRIRPDNDPEQLPDLLRQDAIDIISVTSSEALDNLIEFGAPELERLQRTPLVVFHQRIADAARRRGFHGPLRVCDQPGDDGLIETLRRWRHGE</sequence>
<dbReference type="Pfam" id="PF02602">
    <property type="entry name" value="HEM4"/>
    <property type="match status" value="1"/>
</dbReference>
<dbReference type="RefSeq" id="WP_134080327.1">
    <property type="nucleotide sequence ID" value="NZ_SOQX01000001.1"/>
</dbReference>
<dbReference type="InterPro" id="IPR003754">
    <property type="entry name" value="4pyrrol_synth_uPrphyn_synth"/>
</dbReference>
<comment type="catalytic activity">
    <reaction evidence="8 9">
        <text>hydroxymethylbilane = uroporphyrinogen III + H2O</text>
        <dbReference type="Rhea" id="RHEA:18965"/>
        <dbReference type="ChEBI" id="CHEBI:15377"/>
        <dbReference type="ChEBI" id="CHEBI:57308"/>
        <dbReference type="ChEBI" id="CHEBI:57845"/>
        <dbReference type="EC" id="4.2.1.75"/>
    </reaction>
</comment>
<evidence type="ECO:0000256" key="6">
    <source>
        <dbReference type="ARBA" id="ARBA00037589"/>
    </source>
</evidence>
<feature type="domain" description="Tetrapyrrole biosynthesis uroporphyrinogen III synthase" evidence="10">
    <location>
        <begin position="21"/>
        <end position="248"/>
    </location>
</feature>
<evidence type="ECO:0000256" key="8">
    <source>
        <dbReference type="ARBA" id="ARBA00048617"/>
    </source>
</evidence>
<organism evidence="11 12">
    <name type="scientific">Thiohalophilus thiocyanatoxydans</name>
    <dbReference type="NCBI Taxonomy" id="381308"/>
    <lineage>
        <taxon>Bacteria</taxon>
        <taxon>Pseudomonadati</taxon>
        <taxon>Pseudomonadota</taxon>
        <taxon>Gammaproteobacteria</taxon>
        <taxon>Thiohalomonadales</taxon>
        <taxon>Thiohalophilaceae</taxon>
        <taxon>Thiohalophilus</taxon>
    </lineage>
</organism>